<dbReference type="Proteomes" id="UP000029228">
    <property type="component" value="Unassembled WGS sequence"/>
</dbReference>
<sequence>MKTSRQNCSPDYHATLLDLIEVGIKGLNQALKKFKSQKTLGFDSIAVEIIQTEISQEILK</sequence>
<dbReference type="GO" id="GO:0003700">
    <property type="term" value="F:DNA-binding transcription factor activity"/>
    <property type="evidence" value="ECO:0007669"/>
    <property type="project" value="InterPro"/>
</dbReference>
<gene>
    <name evidence="1" type="ORF">JCM19235_5709</name>
</gene>
<keyword evidence="2" id="KW-1185">Reference proteome</keyword>
<proteinExistence type="predicted"/>
<evidence type="ECO:0000313" key="1">
    <source>
        <dbReference type="EMBL" id="GAL17160.1"/>
    </source>
</evidence>
<reference evidence="1 2" key="2">
    <citation type="submission" date="2014-09" db="EMBL/GenBank/DDBJ databases">
        <authorList>
            <consortium name="NBRP consortium"/>
            <person name="Sawabe T."/>
            <person name="Meirelles P."/>
            <person name="Nakanishi M."/>
            <person name="Sayaka M."/>
            <person name="Hattori M."/>
            <person name="Ohkuma M."/>
        </authorList>
    </citation>
    <scope>NUCLEOTIDE SEQUENCE [LARGE SCALE GENOMIC DNA]</scope>
    <source>
        <strain evidence="2">JCM19235</strain>
    </source>
</reference>
<name>A0A090RP13_9VIBR</name>
<dbReference type="Gene3D" id="1.20.120.1810">
    <property type="match status" value="1"/>
</dbReference>
<dbReference type="InterPro" id="IPR013325">
    <property type="entry name" value="RNA_pol_sigma_r2"/>
</dbReference>
<dbReference type="AlphaFoldDB" id="A0A090RP13"/>
<dbReference type="EMBL" id="BBMR01000001">
    <property type="protein sequence ID" value="GAL17160.1"/>
    <property type="molecule type" value="Genomic_DNA"/>
</dbReference>
<dbReference type="SUPFAM" id="SSF88946">
    <property type="entry name" value="Sigma2 domain of RNA polymerase sigma factors"/>
    <property type="match status" value="1"/>
</dbReference>
<organism evidence="1 2">
    <name type="scientific">Vibrio maritimus</name>
    <dbReference type="NCBI Taxonomy" id="990268"/>
    <lineage>
        <taxon>Bacteria</taxon>
        <taxon>Pseudomonadati</taxon>
        <taxon>Pseudomonadota</taxon>
        <taxon>Gammaproteobacteria</taxon>
        <taxon>Vibrionales</taxon>
        <taxon>Vibrionaceae</taxon>
        <taxon>Vibrio</taxon>
    </lineage>
</organism>
<evidence type="ECO:0000313" key="2">
    <source>
        <dbReference type="Proteomes" id="UP000029228"/>
    </source>
</evidence>
<reference evidence="1 2" key="1">
    <citation type="submission" date="2014-09" db="EMBL/GenBank/DDBJ databases">
        <title>Vibrio maritimus JCM 19235. (C45) whole genome shotgun sequence.</title>
        <authorList>
            <person name="Sawabe T."/>
            <person name="Meirelles P."/>
            <person name="Nakanishi M."/>
            <person name="Sayaka M."/>
            <person name="Hattori M."/>
            <person name="Ohkuma M."/>
        </authorList>
    </citation>
    <scope>NUCLEOTIDE SEQUENCE [LARGE SCALE GENOMIC DNA]</scope>
    <source>
        <strain evidence="2">JCM19235</strain>
    </source>
</reference>
<accession>A0A090RP13</accession>
<protein>
    <submittedName>
        <fullName evidence="1">Uncharacterized protein</fullName>
    </submittedName>
</protein>
<dbReference type="GO" id="GO:0006352">
    <property type="term" value="P:DNA-templated transcription initiation"/>
    <property type="evidence" value="ECO:0007669"/>
    <property type="project" value="InterPro"/>
</dbReference>
<comment type="caution">
    <text evidence="1">The sequence shown here is derived from an EMBL/GenBank/DDBJ whole genome shotgun (WGS) entry which is preliminary data.</text>
</comment>